<keyword evidence="6" id="KW-0133">Cell shape</keyword>
<feature type="domain" description="Glycosyl transferase family 51" evidence="12">
    <location>
        <begin position="2"/>
        <end position="107"/>
    </location>
</feature>
<dbReference type="GO" id="GO:0071555">
    <property type="term" value="P:cell wall organization"/>
    <property type="evidence" value="ECO:0007669"/>
    <property type="project" value="UniProtKB-KW"/>
</dbReference>
<comment type="caution">
    <text evidence="13">The sequence shown here is derived from an EMBL/GenBank/DDBJ whole genome shotgun (WGS) entry which is preliminary data.</text>
</comment>
<keyword evidence="8" id="KW-0472">Membrane</keyword>
<dbReference type="InterPro" id="IPR050396">
    <property type="entry name" value="Glycosyltr_51/Transpeptidase"/>
</dbReference>
<dbReference type="InterPro" id="IPR023346">
    <property type="entry name" value="Lysozyme-like_dom_sf"/>
</dbReference>
<reference evidence="13 14" key="1">
    <citation type="submission" date="2018-06" db="EMBL/GenBank/DDBJ databases">
        <authorList>
            <consortium name="Pathogen Informatics"/>
            <person name="Doyle S."/>
        </authorList>
    </citation>
    <scope>NUCLEOTIDE SEQUENCE [LARGE SCALE GENOMIC DNA]</scope>
    <source>
        <strain evidence="13 14">NCTC11685</strain>
    </source>
</reference>
<dbReference type="GO" id="GO:0009002">
    <property type="term" value="F:serine-type D-Ala-D-Ala carboxypeptidase activity"/>
    <property type="evidence" value="ECO:0007669"/>
    <property type="project" value="UniProtKB-EC"/>
</dbReference>
<evidence type="ECO:0000256" key="10">
    <source>
        <dbReference type="ARBA" id="ARBA00034000"/>
    </source>
</evidence>
<evidence type="ECO:0000256" key="3">
    <source>
        <dbReference type="ARBA" id="ARBA00022475"/>
    </source>
</evidence>
<evidence type="ECO:0000256" key="11">
    <source>
        <dbReference type="ARBA" id="ARBA00049902"/>
    </source>
</evidence>
<dbReference type="GO" id="GO:0030288">
    <property type="term" value="C:outer membrane-bounded periplasmic space"/>
    <property type="evidence" value="ECO:0007669"/>
    <property type="project" value="TreeGrafter"/>
</dbReference>
<gene>
    <name evidence="13" type="primary">mrcB_4</name>
    <name evidence="13" type="ORF">NCTC11685_02949</name>
</gene>
<evidence type="ECO:0000313" key="14">
    <source>
        <dbReference type="Proteomes" id="UP000254863"/>
    </source>
</evidence>
<comment type="catalytic activity">
    <reaction evidence="10">
        <text>Preferential cleavage: (Ac)2-L-Lys-D-Ala-|-D-Ala. Also transpeptidation of peptidyl-alanyl moieties that are N-acyl substituents of D-alanine.</text>
        <dbReference type="EC" id="3.4.16.4"/>
    </reaction>
</comment>
<dbReference type="InterPro" id="IPR001264">
    <property type="entry name" value="Glyco_trans_51"/>
</dbReference>
<evidence type="ECO:0000259" key="12">
    <source>
        <dbReference type="Pfam" id="PF00912"/>
    </source>
</evidence>
<keyword evidence="7" id="KW-0573">Peptidoglycan synthesis</keyword>
<comment type="catalytic activity">
    <reaction evidence="11">
        <text>[GlcNAc-(1-&gt;4)-Mur2Ac(oyl-L-Ala-gamma-D-Glu-L-Lys-D-Ala-D-Ala)](n)-di-trans,octa-cis-undecaprenyl diphosphate + beta-D-GlcNAc-(1-&gt;4)-Mur2Ac(oyl-L-Ala-gamma-D-Glu-L-Lys-D-Ala-D-Ala)-di-trans,octa-cis-undecaprenyl diphosphate = [GlcNAc-(1-&gt;4)-Mur2Ac(oyl-L-Ala-gamma-D-Glu-L-Lys-D-Ala-D-Ala)](n+1)-di-trans,octa-cis-undecaprenyl diphosphate + di-trans,octa-cis-undecaprenyl diphosphate + H(+)</text>
        <dbReference type="Rhea" id="RHEA:23708"/>
        <dbReference type="Rhea" id="RHEA-COMP:9602"/>
        <dbReference type="Rhea" id="RHEA-COMP:9603"/>
        <dbReference type="ChEBI" id="CHEBI:15378"/>
        <dbReference type="ChEBI" id="CHEBI:58405"/>
        <dbReference type="ChEBI" id="CHEBI:60033"/>
        <dbReference type="ChEBI" id="CHEBI:78435"/>
        <dbReference type="EC" id="2.4.99.28"/>
    </reaction>
</comment>
<sequence>MKNLFLSSERSYWRKINEAYMALIVDARYSKDRILELYMNEVYLGQSGDNEIRGFPLASLYYFGRPVEELSLDQQALLVGMVKGASVYNPWRNPKLALERRNLVLRLLQQQQGYRSGTV</sequence>
<keyword evidence="5" id="KW-0808">Transferase</keyword>
<dbReference type="InterPro" id="IPR036950">
    <property type="entry name" value="PBP_transglycosylase"/>
</dbReference>
<comment type="subcellular location">
    <subcellularLocation>
        <location evidence="1">Cell membrane</location>
    </subcellularLocation>
</comment>
<dbReference type="AlphaFoldDB" id="A0A7H4N7A5"/>
<keyword evidence="3" id="KW-1003">Cell membrane</keyword>
<organism evidence="13 14">
    <name type="scientific">Klebsiella michiganensis</name>
    <dbReference type="NCBI Taxonomy" id="1134687"/>
    <lineage>
        <taxon>Bacteria</taxon>
        <taxon>Pseudomonadati</taxon>
        <taxon>Pseudomonadota</taxon>
        <taxon>Gammaproteobacteria</taxon>
        <taxon>Enterobacterales</taxon>
        <taxon>Enterobacteriaceae</taxon>
        <taxon>Klebsiella/Raoultella group</taxon>
        <taxon>Klebsiella</taxon>
    </lineage>
</organism>
<evidence type="ECO:0000256" key="9">
    <source>
        <dbReference type="ARBA" id="ARBA00023316"/>
    </source>
</evidence>
<evidence type="ECO:0000256" key="7">
    <source>
        <dbReference type="ARBA" id="ARBA00022984"/>
    </source>
</evidence>
<evidence type="ECO:0000256" key="8">
    <source>
        <dbReference type="ARBA" id="ARBA00023136"/>
    </source>
</evidence>
<dbReference type="Gene3D" id="1.10.3810.10">
    <property type="entry name" value="Biosynthetic peptidoglycan transglycosylase-like"/>
    <property type="match status" value="1"/>
</dbReference>
<dbReference type="GO" id="GO:0008360">
    <property type="term" value="P:regulation of cell shape"/>
    <property type="evidence" value="ECO:0007669"/>
    <property type="project" value="UniProtKB-KW"/>
</dbReference>
<keyword evidence="4" id="KW-0328">Glycosyltransferase</keyword>
<accession>A0A7H4N7A5</accession>
<dbReference type="GO" id="GO:0009252">
    <property type="term" value="P:peptidoglycan biosynthetic process"/>
    <property type="evidence" value="ECO:0007669"/>
    <property type="project" value="UniProtKB-KW"/>
</dbReference>
<comment type="pathway">
    <text evidence="2">Cell wall biogenesis; peptidoglycan biosynthesis.</text>
</comment>
<evidence type="ECO:0000313" key="13">
    <source>
        <dbReference type="EMBL" id="STV79776.1"/>
    </source>
</evidence>
<keyword evidence="9" id="KW-0961">Cell wall biogenesis/degradation</keyword>
<dbReference type="GO" id="GO:0005886">
    <property type="term" value="C:plasma membrane"/>
    <property type="evidence" value="ECO:0007669"/>
    <property type="project" value="UniProtKB-SubCell"/>
</dbReference>
<proteinExistence type="predicted"/>
<dbReference type="Pfam" id="PF00912">
    <property type="entry name" value="Transgly"/>
    <property type="match status" value="1"/>
</dbReference>
<dbReference type="SUPFAM" id="SSF53955">
    <property type="entry name" value="Lysozyme-like"/>
    <property type="match status" value="1"/>
</dbReference>
<dbReference type="GO" id="GO:0008955">
    <property type="term" value="F:peptidoglycan glycosyltransferase activity"/>
    <property type="evidence" value="ECO:0007669"/>
    <property type="project" value="UniProtKB-EC"/>
</dbReference>
<name>A0A7H4N7A5_9ENTR</name>
<evidence type="ECO:0000256" key="6">
    <source>
        <dbReference type="ARBA" id="ARBA00022960"/>
    </source>
</evidence>
<protein>
    <submittedName>
        <fullName evidence="13">Penicillin-binding protein 1b</fullName>
    </submittedName>
</protein>
<dbReference type="PANTHER" id="PTHR32282:SF11">
    <property type="entry name" value="PENICILLIN-BINDING PROTEIN 1B"/>
    <property type="match status" value="1"/>
</dbReference>
<dbReference type="PANTHER" id="PTHR32282">
    <property type="entry name" value="BINDING PROTEIN TRANSPEPTIDASE, PUTATIVE-RELATED"/>
    <property type="match status" value="1"/>
</dbReference>
<evidence type="ECO:0000256" key="2">
    <source>
        <dbReference type="ARBA" id="ARBA00004752"/>
    </source>
</evidence>
<dbReference type="Proteomes" id="UP000254863">
    <property type="component" value="Unassembled WGS sequence"/>
</dbReference>
<evidence type="ECO:0000256" key="4">
    <source>
        <dbReference type="ARBA" id="ARBA00022676"/>
    </source>
</evidence>
<evidence type="ECO:0000256" key="1">
    <source>
        <dbReference type="ARBA" id="ARBA00004236"/>
    </source>
</evidence>
<evidence type="ECO:0000256" key="5">
    <source>
        <dbReference type="ARBA" id="ARBA00022679"/>
    </source>
</evidence>
<dbReference type="EMBL" id="UGMS01000001">
    <property type="protein sequence ID" value="STV79776.1"/>
    <property type="molecule type" value="Genomic_DNA"/>
</dbReference>